<dbReference type="Proteomes" id="UP000007347">
    <property type="component" value="Chromosome"/>
</dbReference>
<dbReference type="HOGENOM" id="CLU_2154329_0_0_7"/>
<dbReference type="OrthoDB" id="9815585at2"/>
<evidence type="ECO:0000256" key="1">
    <source>
        <dbReference type="ARBA" id="ARBA00002190"/>
    </source>
</evidence>
<evidence type="ECO:0000313" key="7">
    <source>
        <dbReference type="EMBL" id="CCK78355.1"/>
    </source>
</evidence>
<dbReference type="InterPro" id="IPR001207">
    <property type="entry name" value="Transposase_mutator"/>
</dbReference>
<keyword evidence="8" id="KW-1185">Reference proteome</keyword>
<proteinExistence type="inferred from homology"/>
<protein>
    <recommendedName>
        <fullName evidence="6">Mutator family transposase</fullName>
    </recommendedName>
</protein>
<comment type="function">
    <text evidence="1 6">Required for the transposition of the insertion element.</text>
</comment>
<gene>
    <name evidence="7" type="ordered locus">TOL2_C01850</name>
</gene>
<evidence type="ECO:0000256" key="5">
    <source>
        <dbReference type="ARBA" id="ARBA00023172"/>
    </source>
</evidence>
<keyword evidence="4 6" id="KW-0238">DNA-binding</keyword>
<evidence type="ECO:0000256" key="2">
    <source>
        <dbReference type="ARBA" id="ARBA00010961"/>
    </source>
</evidence>
<reference evidence="7 8" key="1">
    <citation type="journal article" date="2013" name="Environ. Microbiol.">
        <title>Complete genome, catabolic sub-proteomes and key-metabolites of Desulfobacula toluolica Tol2, a marine, aromatic compound-degrading, sulfate-reducing bacterium.</title>
        <authorList>
            <person name="Wohlbrand L."/>
            <person name="Jacob J.H."/>
            <person name="Kube M."/>
            <person name="Mussmann M."/>
            <person name="Jarling R."/>
            <person name="Beck A."/>
            <person name="Amann R."/>
            <person name="Wilkes H."/>
            <person name="Reinhardt R."/>
            <person name="Rabus R."/>
        </authorList>
    </citation>
    <scope>NUCLEOTIDE SEQUENCE [LARGE SCALE GENOMIC DNA]</scope>
    <source>
        <strain evidence="8">DSM 7467 / Tol2</strain>
    </source>
</reference>
<comment type="similarity">
    <text evidence="2 6">Belongs to the transposase mutator family.</text>
</comment>
<keyword evidence="3 6" id="KW-0815">Transposition</keyword>
<dbReference type="KEGG" id="dto:TOL2_C01850"/>
<dbReference type="EMBL" id="FO203503">
    <property type="protein sequence ID" value="CCK78355.1"/>
    <property type="molecule type" value="Genomic_DNA"/>
</dbReference>
<evidence type="ECO:0000256" key="6">
    <source>
        <dbReference type="RuleBase" id="RU365089"/>
    </source>
</evidence>
<keyword evidence="5 6" id="KW-0233">DNA recombination</keyword>
<dbReference type="GO" id="GO:0003677">
    <property type="term" value="F:DNA binding"/>
    <property type="evidence" value="ECO:0007669"/>
    <property type="project" value="UniProtKB-UniRule"/>
</dbReference>
<dbReference type="PANTHER" id="PTHR33217:SF7">
    <property type="entry name" value="TRANSPOSASE FOR INSERTION SEQUENCE ELEMENT IS1081"/>
    <property type="match status" value="1"/>
</dbReference>
<name>K0NCG6_DESTT</name>
<dbReference type="GO" id="GO:0006313">
    <property type="term" value="P:DNA transposition"/>
    <property type="evidence" value="ECO:0007669"/>
    <property type="project" value="UniProtKB-UniRule"/>
</dbReference>
<dbReference type="GO" id="GO:0004803">
    <property type="term" value="F:transposase activity"/>
    <property type="evidence" value="ECO:0007669"/>
    <property type="project" value="UniProtKB-UniRule"/>
</dbReference>
<dbReference type="PANTHER" id="PTHR33217">
    <property type="entry name" value="TRANSPOSASE FOR INSERTION SEQUENCE ELEMENT IS1081"/>
    <property type="match status" value="1"/>
</dbReference>
<evidence type="ECO:0000256" key="4">
    <source>
        <dbReference type="ARBA" id="ARBA00023125"/>
    </source>
</evidence>
<organism evidence="7 8">
    <name type="scientific">Desulfobacula toluolica (strain DSM 7467 / Tol2)</name>
    <dbReference type="NCBI Taxonomy" id="651182"/>
    <lineage>
        <taxon>Bacteria</taxon>
        <taxon>Pseudomonadati</taxon>
        <taxon>Thermodesulfobacteriota</taxon>
        <taxon>Desulfobacteria</taxon>
        <taxon>Desulfobacterales</taxon>
        <taxon>Desulfobacteraceae</taxon>
        <taxon>Desulfobacula</taxon>
    </lineage>
</organism>
<accession>K0NCG6</accession>
<sequence length="111" mass="12559">MVWKGLEKALTLAMAEMYVQGVSTRKVTSVLKKLCGLGISSTQVSNASKLLDEELEKWRNRPIGRINYLQLDARYEKVRQDGMVLSCAVLVATGVYGRWKENGTWDQCVFE</sequence>
<dbReference type="Pfam" id="PF00872">
    <property type="entry name" value="Transposase_mut"/>
    <property type="match status" value="1"/>
</dbReference>
<evidence type="ECO:0000313" key="8">
    <source>
        <dbReference type="Proteomes" id="UP000007347"/>
    </source>
</evidence>
<keyword evidence="6" id="KW-0814">Transposable element</keyword>
<dbReference type="AlphaFoldDB" id="K0NCG6"/>
<evidence type="ECO:0000256" key="3">
    <source>
        <dbReference type="ARBA" id="ARBA00022578"/>
    </source>
</evidence>
<dbReference type="PATRIC" id="fig|651182.5.peg.230"/>